<dbReference type="Pfam" id="PF08922">
    <property type="entry name" value="DUF1905"/>
    <property type="match status" value="1"/>
</dbReference>
<sequence>MRFTAELVLGGKTATGIRVPAAVVDALGKGKKPAVTVTINGHTYRSTVAVMGGEYMLPVSAEVRAAAGIAAGDEVEADVELDTAPRVVEVPADLAAALDAAPGARAAFSSLSYSNQRQHVLSVEGAKTPATRERRVAKAVAALLDQDAKG</sequence>
<evidence type="ECO:0000313" key="2">
    <source>
        <dbReference type="Proteomes" id="UP001501444"/>
    </source>
</evidence>
<organism evidence="1 2">
    <name type="scientific">Dactylosporangium salmoneum</name>
    <dbReference type="NCBI Taxonomy" id="53361"/>
    <lineage>
        <taxon>Bacteria</taxon>
        <taxon>Bacillati</taxon>
        <taxon>Actinomycetota</taxon>
        <taxon>Actinomycetes</taxon>
        <taxon>Micromonosporales</taxon>
        <taxon>Micromonosporaceae</taxon>
        <taxon>Dactylosporangium</taxon>
    </lineage>
</organism>
<accession>A0ABN3G273</accession>
<dbReference type="RefSeq" id="WP_344612669.1">
    <property type="nucleotide sequence ID" value="NZ_BAAARV010000022.1"/>
</dbReference>
<dbReference type="Gene3D" id="2.40.30.100">
    <property type="entry name" value="AF2212/PG0164-like"/>
    <property type="match status" value="1"/>
</dbReference>
<name>A0ABN3G273_9ACTN</name>
<evidence type="ECO:0000313" key="1">
    <source>
        <dbReference type="EMBL" id="GAA2342679.1"/>
    </source>
</evidence>
<dbReference type="Pfam" id="PF13376">
    <property type="entry name" value="OmdA"/>
    <property type="match status" value="1"/>
</dbReference>
<dbReference type="InterPro" id="IPR015018">
    <property type="entry name" value="DUF1905"/>
</dbReference>
<protein>
    <recommendedName>
        <fullName evidence="3">DUF1905 domain-containing protein</fullName>
    </recommendedName>
</protein>
<gene>
    <name evidence="1" type="ORF">GCM10010170_026990</name>
</gene>
<keyword evidence="2" id="KW-1185">Reference proteome</keyword>
<dbReference type="SUPFAM" id="SSF141694">
    <property type="entry name" value="AF2212/PG0164-like"/>
    <property type="match status" value="1"/>
</dbReference>
<comment type="caution">
    <text evidence="1">The sequence shown here is derived from an EMBL/GenBank/DDBJ whole genome shotgun (WGS) entry which is preliminary data.</text>
</comment>
<dbReference type="EMBL" id="BAAARV010000022">
    <property type="protein sequence ID" value="GAA2342679.1"/>
    <property type="molecule type" value="Genomic_DNA"/>
</dbReference>
<proteinExistence type="predicted"/>
<dbReference type="Proteomes" id="UP001501444">
    <property type="component" value="Unassembled WGS sequence"/>
</dbReference>
<dbReference type="InterPro" id="IPR037079">
    <property type="entry name" value="AF2212/PG0164-like_sf"/>
</dbReference>
<evidence type="ECO:0008006" key="3">
    <source>
        <dbReference type="Google" id="ProtNLM"/>
    </source>
</evidence>
<reference evidence="1 2" key="1">
    <citation type="journal article" date="2019" name="Int. J. Syst. Evol. Microbiol.">
        <title>The Global Catalogue of Microorganisms (GCM) 10K type strain sequencing project: providing services to taxonomists for standard genome sequencing and annotation.</title>
        <authorList>
            <consortium name="The Broad Institute Genomics Platform"/>
            <consortium name="The Broad Institute Genome Sequencing Center for Infectious Disease"/>
            <person name="Wu L."/>
            <person name="Ma J."/>
        </authorList>
    </citation>
    <scope>NUCLEOTIDE SEQUENCE [LARGE SCALE GENOMIC DNA]</scope>
    <source>
        <strain evidence="1 2">JCM 3272</strain>
    </source>
</reference>